<accession>A0A1I6GDZ1</accession>
<dbReference type="OrthoDB" id="1523598at2"/>
<evidence type="ECO:0000259" key="1">
    <source>
        <dbReference type="Pfam" id="PF11860"/>
    </source>
</evidence>
<proteinExistence type="predicted"/>
<protein>
    <recommendedName>
        <fullName evidence="1">N-acetylmuramidase domain-containing protein</fullName>
    </recommendedName>
</protein>
<dbReference type="Proteomes" id="UP000199478">
    <property type="component" value="Unassembled WGS sequence"/>
</dbReference>
<sequence>MNIWKGKAKRLDDIDLPRIGATIGVGEDEIHAVLDVEASGSGFDAKGRLKALFEPHIFYRQLGEGAKRDAAVAQGLAYRRWGEKRYPRDSYPRIEAAIVIDRDAALRSTSWGLPQMMGFNAGLAGFASAEAMVKAFAADEEAQLAGMVMFIVNAGLDDELRSHDWRGFARGYNGPGYARYGYHTKLEAAFKNWARIRDTPYPA</sequence>
<reference evidence="3" key="1">
    <citation type="submission" date="2016-10" db="EMBL/GenBank/DDBJ databases">
        <authorList>
            <person name="Varghese N."/>
            <person name="Submissions S."/>
        </authorList>
    </citation>
    <scope>NUCLEOTIDE SEQUENCE [LARGE SCALE GENOMIC DNA]</scope>
    <source>
        <strain evidence="3">DSM 26879</strain>
    </source>
</reference>
<dbReference type="STRING" id="390270.SAMN04488005_1497"/>
<keyword evidence="3" id="KW-1185">Reference proteome</keyword>
<name>A0A1I6GDZ1_9RHOB</name>
<gene>
    <name evidence="2" type="ORF">SAMN04488005_1497</name>
</gene>
<dbReference type="EMBL" id="FOYP01000001">
    <property type="protein sequence ID" value="SFR40423.1"/>
    <property type="molecule type" value="Genomic_DNA"/>
</dbReference>
<organism evidence="2 3">
    <name type="scientific">Yoonia tamlensis</name>
    <dbReference type="NCBI Taxonomy" id="390270"/>
    <lineage>
        <taxon>Bacteria</taxon>
        <taxon>Pseudomonadati</taxon>
        <taxon>Pseudomonadota</taxon>
        <taxon>Alphaproteobacteria</taxon>
        <taxon>Rhodobacterales</taxon>
        <taxon>Paracoccaceae</taxon>
        <taxon>Yoonia</taxon>
    </lineage>
</organism>
<evidence type="ECO:0000313" key="3">
    <source>
        <dbReference type="Proteomes" id="UP000199478"/>
    </source>
</evidence>
<feature type="domain" description="N-acetylmuramidase" evidence="1">
    <location>
        <begin position="29"/>
        <end position="193"/>
    </location>
</feature>
<evidence type="ECO:0000313" key="2">
    <source>
        <dbReference type="EMBL" id="SFR40423.1"/>
    </source>
</evidence>
<dbReference type="AlphaFoldDB" id="A0A1I6GDZ1"/>
<dbReference type="Pfam" id="PF11860">
    <property type="entry name" value="Muramidase"/>
    <property type="match status" value="1"/>
</dbReference>
<dbReference type="RefSeq" id="WP_090198359.1">
    <property type="nucleotide sequence ID" value="NZ_FOYP01000001.1"/>
</dbReference>
<dbReference type="InterPro" id="IPR024408">
    <property type="entry name" value="Muramidase"/>
</dbReference>